<gene>
    <name evidence="2" type="ORF">E2C01_085933</name>
</gene>
<evidence type="ECO:0000313" key="2">
    <source>
        <dbReference type="EMBL" id="MPC90929.1"/>
    </source>
</evidence>
<protein>
    <submittedName>
        <fullName evidence="2">Uncharacterized protein</fullName>
    </submittedName>
</protein>
<proteinExistence type="predicted"/>
<keyword evidence="3" id="KW-1185">Reference proteome</keyword>
<comment type="caution">
    <text evidence="2">The sequence shown here is derived from an EMBL/GenBank/DDBJ whole genome shotgun (WGS) entry which is preliminary data.</text>
</comment>
<name>A0A5B7J7Z3_PORTR</name>
<evidence type="ECO:0000256" key="1">
    <source>
        <dbReference type="SAM" id="MobiDB-lite"/>
    </source>
</evidence>
<accession>A0A5B7J7Z3</accession>
<evidence type="ECO:0000313" key="3">
    <source>
        <dbReference type="Proteomes" id="UP000324222"/>
    </source>
</evidence>
<dbReference type="Proteomes" id="UP000324222">
    <property type="component" value="Unassembled WGS sequence"/>
</dbReference>
<dbReference type="EMBL" id="VSRR010086039">
    <property type="protein sequence ID" value="MPC90929.1"/>
    <property type="molecule type" value="Genomic_DNA"/>
</dbReference>
<feature type="region of interest" description="Disordered" evidence="1">
    <location>
        <begin position="23"/>
        <end position="61"/>
    </location>
</feature>
<dbReference type="AlphaFoldDB" id="A0A5B7J7Z3"/>
<organism evidence="2 3">
    <name type="scientific">Portunus trituberculatus</name>
    <name type="common">Swimming crab</name>
    <name type="synonym">Neptunus trituberculatus</name>
    <dbReference type="NCBI Taxonomy" id="210409"/>
    <lineage>
        <taxon>Eukaryota</taxon>
        <taxon>Metazoa</taxon>
        <taxon>Ecdysozoa</taxon>
        <taxon>Arthropoda</taxon>
        <taxon>Crustacea</taxon>
        <taxon>Multicrustacea</taxon>
        <taxon>Malacostraca</taxon>
        <taxon>Eumalacostraca</taxon>
        <taxon>Eucarida</taxon>
        <taxon>Decapoda</taxon>
        <taxon>Pleocyemata</taxon>
        <taxon>Brachyura</taxon>
        <taxon>Eubrachyura</taxon>
        <taxon>Portunoidea</taxon>
        <taxon>Portunidae</taxon>
        <taxon>Portuninae</taxon>
        <taxon>Portunus</taxon>
    </lineage>
</organism>
<sequence>MSKYSNSPLCPLLPGWPRRAYVSPTTSPLLPRAPQAEPRSSPPATRPATGLRQIPSSPCLF</sequence>
<reference evidence="2 3" key="1">
    <citation type="submission" date="2019-05" db="EMBL/GenBank/DDBJ databases">
        <title>Another draft genome of Portunus trituberculatus and its Hox gene families provides insights of decapod evolution.</title>
        <authorList>
            <person name="Jeong J.-H."/>
            <person name="Song I."/>
            <person name="Kim S."/>
            <person name="Choi T."/>
            <person name="Kim D."/>
            <person name="Ryu S."/>
            <person name="Kim W."/>
        </authorList>
    </citation>
    <scope>NUCLEOTIDE SEQUENCE [LARGE SCALE GENOMIC DNA]</scope>
    <source>
        <tissue evidence="2">Muscle</tissue>
    </source>
</reference>